<dbReference type="InterPro" id="IPR015813">
    <property type="entry name" value="Pyrv/PenolPyrv_kinase-like_dom"/>
</dbReference>
<evidence type="ECO:0000313" key="5">
    <source>
        <dbReference type="EMBL" id="UWP58986.1"/>
    </source>
</evidence>
<name>A0ABY5VGB9_9FIRM</name>
<evidence type="ECO:0000259" key="4">
    <source>
        <dbReference type="Pfam" id="PF03328"/>
    </source>
</evidence>
<dbReference type="InterPro" id="IPR005000">
    <property type="entry name" value="Aldolase/citrate-lyase_domain"/>
</dbReference>
<proteinExistence type="inferred from homology"/>
<dbReference type="InterPro" id="IPR050251">
    <property type="entry name" value="HpcH-HpaI_aldolase"/>
</dbReference>
<keyword evidence="2" id="KW-0479">Metal-binding</keyword>
<organism evidence="5 6">
    <name type="scientific">Ruminococcus gauvreauii</name>
    <dbReference type="NCBI Taxonomy" id="438033"/>
    <lineage>
        <taxon>Bacteria</taxon>
        <taxon>Bacillati</taxon>
        <taxon>Bacillota</taxon>
        <taxon>Clostridia</taxon>
        <taxon>Eubacteriales</taxon>
        <taxon>Oscillospiraceae</taxon>
        <taxon>Ruminococcus</taxon>
    </lineage>
</organism>
<dbReference type="EMBL" id="CP102290">
    <property type="protein sequence ID" value="UWP58986.1"/>
    <property type="molecule type" value="Genomic_DNA"/>
</dbReference>
<dbReference type="SUPFAM" id="SSF51621">
    <property type="entry name" value="Phosphoenolpyruvate/pyruvate domain"/>
    <property type="match status" value="1"/>
</dbReference>
<dbReference type="PANTHER" id="PTHR30502">
    <property type="entry name" value="2-KETO-3-DEOXY-L-RHAMNONATE ALDOLASE"/>
    <property type="match status" value="1"/>
</dbReference>
<evidence type="ECO:0000256" key="3">
    <source>
        <dbReference type="ARBA" id="ARBA00023239"/>
    </source>
</evidence>
<dbReference type="Proteomes" id="UP001060164">
    <property type="component" value="Chromosome"/>
</dbReference>
<dbReference type="PANTHER" id="PTHR30502:SF0">
    <property type="entry name" value="PHOSPHOENOLPYRUVATE CARBOXYLASE FAMILY PROTEIN"/>
    <property type="match status" value="1"/>
</dbReference>
<evidence type="ECO:0000256" key="2">
    <source>
        <dbReference type="ARBA" id="ARBA00022723"/>
    </source>
</evidence>
<dbReference type="RefSeq" id="WP_049898006.1">
    <property type="nucleotide sequence ID" value="NZ_CABLBR010000001.1"/>
</dbReference>
<keyword evidence="6" id="KW-1185">Reference proteome</keyword>
<dbReference type="Pfam" id="PF03328">
    <property type="entry name" value="HpcH_HpaI"/>
    <property type="match status" value="1"/>
</dbReference>
<evidence type="ECO:0000256" key="1">
    <source>
        <dbReference type="ARBA" id="ARBA00005568"/>
    </source>
</evidence>
<reference evidence="5" key="1">
    <citation type="journal article" date="2022" name="Cell">
        <title>Design, construction, and in vivo augmentation of a complex gut microbiome.</title>
        <authorList>
            <person name="Cheng A.G."/>
            <person name="Ho P.Y."/>
            <person name="Aranda-Diaz A."/>
            <person name="Jain S."/>
            <person name="Yu F.B."/>
            <person name="Meng X."/>
            <person name="Wang M."/>
            <person name="Iakiviak M."/>
            <person name="Nagashima K."/>
            <person name="Zhao A."/>
            <person name="Murugkar P."/>
            <person name="Patil A."/>
            <person name="Atabakhsh K."/>
            <person name="Weakley A."/>
            <person name="Yan J."/>
            <person name="Brumbaugh A.R."/>
            <person name="Higginbottom S."/>
            <person name="Dimas A."/>
            <person name="Shiver A.L."/>
            <person name="Deutschbauer A."/>
            <person name="Neff N."/>
            <person name="Sonnenburg J.L."/>
            <person name="Huang K.C."/>
            <person name="Fischbach M.A."/>
        </authorList>
    </citation>
    <scope>NUCLEOTIDE SEQUENCE</scope>
    <source>
        <strain evidence="5">DSM 19829</strain>
    </source>
</reference>
<comment type="similarity">
    <text evidence="1">Belongs to the HpcH/HpaI aldolase family.</text>
</comment>
<dbReference type="GO" id="GO:0016829">
    <property type="term" value="F:lyase activity"/>
    <property type="evidence" value="ECO:0007669"/>
    <property type="project" value="UniProtKB-KW"/>
</dbReference>
<accession>A0ABY5VGB9</accession>
<evidence type="ECO:0000313" key="6">
    <source>
        <dbReference type="Proteomes" id="UP001060164"/>
    </source>
</evidence>
<dbReference type="InterPro" id="IPR040442">
    <property type="entry name" value="Pyrv_kinase-like_dom_sf"/>
</dbReference>
<sequence length="259" mass="27935">MNKFFEKIRGGKMAVGTHAQLGSQPIMEMFGIAGFDAVWIDTEHTAIDKQDLLNCIIALNGYGTAAIVRIPWNDPVLAKPVLEMGADGIIFPYVRSAEDVQRAMESCIYPPGGCRGFGPVRANRYGMMGNREYFDSYIEDTFRVVQIEHVDAVSCIDEILKVKYLSGIVLGPNDLSGSLGVLGQTDHPEVVKCFDTVAKAAKKAGVPFGVSTGYNVGSGGGSLKQWVDRGADYIFVGSDVSYAMSGAAAAYREVSDLVR</sequence>
<dbReference type="Gene3D" id="3.20.20.60">
    <property type="entry name" value="Phosphoenolpyruvate-binding domains"/>
    <property type="match status" value="1"/>
</dbReference>
<feature type="domain" description="HpcH/HpaI aldolase/citrate lyase" evidence="4">
    <location>
        <begin position="22"/>
        <end position="207"/>
    </location>
</feature>
<keyword evidence="3 5" id="KW-0456">Lyase</keyword>
<gene>
    <name evidence="5" type="ORF">NQ502_16685</name>
</gene>
<protein>
    <submittedName>
        <fullName evidence="5">Aldolase/citrate lyase family protein</fullName>
    </submittedName>
</protein>